<organism evidence="1 2">
    <name type="scientific">Rhipicephalus microplus</name>
    <name type="common">Cattle tick</name>
    <name type="synonym">Boophilus microplus</name>
    <dbReference type="NCBI Taxonomy" id="6941"/>
    <lineage>
        <taxon>Eukaryota</taxon>
        <taxon>Metazoa</taxon>
        <taxon>Ecdysozoa</taxon>
        <taxon>Arthropoda</taxon>
        <taxon>Chelicerata</taxon>
        <taxon>Arachnida</taxon>
        <taxon>Acari</taxon>
        <taxon>Parasitiformes</taxon>
        <taxon>Ixodida</taxon>
        <taxon>Ixodoidea</taxon>
        <taxon>Ixodidae</taxon>
        <taxon>Rhipicephalinae</taxon>
        <taxon>Rhipicephalus</taxon>
        <taxon>Boophilus</taxon>
    </lineage>
</organism>
<name>A0A9J6EMV0_RHIMP</name>
<accession>A0A9J6EMV0</accession>
<dbReference type="Proteomes" id="UP000821866">
    <property type="component" value="Chromosome 11"/>
</dbReference>
<reference evidence="1" key="2">
    <citation type="submission" date="2021-09" db="EMBL/GenBank/DDBJ databases">
        <authorList>
            <person name="Jia N."/>
            <person name="Wang J."/>
            <person name="Shi W."/>
            <person name="Du L."/>
            <person name="Sun Y."/>
            <person name="Zhan W."/>
            <person name="Jiang J."/>
            <person name="Wang Q."/>
            <person name="Zhang B."/>
            <person name="Ji P."/>
            <person name="Sakyi L.B."/>
            <person name="Cui X."/>
            <person name="Yuan T."/>
            <person name="Jiang B."/>
            <person name="Yang W."/>
            <person name="Lam T.T.-Y."/>
            <person name="Chang Q."/>
            <person name="Ding S."/>
            <person name="Wang X."/>
            <person name="Zhu J."/>
            <person name="Ruan X."/>
            <person name="Zhao L."/>
            <person name="Wei J."/>
            <person name="Que T."/>
            <person name="Du C."/>
            <person name="Cheng J."/>
            <person name="Dai P."/>
            <person name="Han X."/>
            <person name="Huang E."/>
            <person name="Gao Y."/>
            <person name="Liu J."/>
            <person name="Shao H."/>
            <person name="Ye R."/>
            <person name="Li L."/>
            <person name="Wei W."/>
            <person name="Wang X."/>
            <person name="Wang C."/>
            <person name="Huo Q."/>
            <person name="Li W."/>
            <person name="Guo W."/>
            <person name="Chen H."/>
            <person name="Chen S."/>
            <person name="Zhou L."/>
            <person name="Zhou L."/>
            <person name="Ni X."/>
            <person name="Tian J."/>
            <person name="Zhou Y."/>
            <person name="Sheng Y."/>
            <person name="Liu T."/>
            <person name="Pan Y."/>
            <person name="Xia L."/>
            <person name="Li J."/>
            <person name="Zhao F."/>
            <person name="Cao W."/>
        </authorList>
    </citation>
    <scope>NUCLEOTIDE SEQUENCE</scope>
    <source>
        <strain evidence="1">Rmic-2018</strain>
        <tissue evidence="1">Larvae</tissue>
    </source>
</reference>
<reference evidence="1" key="1">
    <citation type="journal article" date="2020" name="Cell">
        <title>Large-Scale Comparative Analyses of Tick Genomes Elucidate Their Genetic Diversity and Vector Capacities.</title>
        <authorList>
            <consortium name="Tick Genome and Microbiome Consortium (TIGMIC)"/>
            <person name="Jia N."/>
            <person name="Wang J."/>
            <person name="Shi W."/>
            <person name="Du L."/>
            <person name="Sun Y."/>
            <person name="Zhan W."/>
            <person name="Jiang J.F."/>
            <person name="Wang Q."/>
            <person name="Zhang B."/>
            <person name="Ji P."/>
            <person name="Bell-Sakyi L."/>
            <person name="Cui X.M."/>
            <person name="Yuan T.T."/>
            <person name="Jiang B.G."/>
            <person name="Yang W.F."/>
            <person name="Lam T.T."/>
            <person name="Chang Q.C."/>
            <person name="Ding S.J."/>
            <person name="Wang X.J."/>
            <person name="Zhu J.G."/>
            <person name="Ruan X.D."/>
            <person name="Zhao L."/>
            <person name="Wei J.T."/>
            <person name="Ye R.Z."/>
            <person name="Que T.C."/>
            <person name="Du C.H."/>
            <person name="Zhou Y.H."/>
            <person name="Cheng J.X."/>
            <person name="Dai P.F."/>
            <person name="Guo W.B."/>
            <person name="Han X.H."/>
            <person name="Huang E.J."/>
            <person name="Li L.F."/>
            <person name="Wei W."/>
            <person name="Gao Y.C."/>
            <person name="Liu J.Z."/>
            <person name="Shao H.Z."/>
            <person name="Wang X."/>
            <person name="Wang C.C."/>
            <person name="Yang T.C."/>
            <person name="Huo Q.B."/>
            <person name="Li W."/>
            <person name="Chen H.Y."/>
            <person name="Chen S.E."/>
            <person name="Zhou L.G."/>
            <person name="Ni X.B."/>
            <person name="Tian J.H."/>
            <person name="Sheng Y."/>
            <person name="Liu T."/>
            <person name="Pan Y.S."/>
            <person name="Xia L.Y."/>
            <person name="Li J."/>
            <person name="Zhao F."/>
            <person name="Cao W.C."/>
        </authorList>
    </citation>
    <scope>NUCLEOTIDE SEQUENCE</scope>
    <source>
        <strain evidence="1">Rmic-2018</strain>
    </source>
</reference>
<gene>
    <name evidence="1" type="ORF">HPB51_007922</name>
</gene>
<evidence type="ECO:0000313" key="2">
    <source>
        <dbReference type="Proteomes" id="UP000821866"/>
    </source>
</evidence>
<protein>
    <submittedName>
        <fullName evidence="1">Uncharacterized protein</fullName>
    </submittedName>
</protein>
<keyword evidence="2" id="KW-1185">Reference proteome</keyword>
<evidence type="ECO:0000313" key="1">
    <source>
        <dbReference type="EMBL" id="KAH8035678.1"/>
    </source>
</evidence>
<sequence length="252" mass="28912">MSPKHPPVEVRDHAEEANLQATTTNAENKTVWHYPAAKCADEVRVFIYVPLTKARATIAFDESRVSGTMRRHLRRCKGRRGTAEDSTDVYAKALPYFEERTKRLVALEFSGTNQCANTRAVADVINFINTTEDLWLADIASTAELSYLLVRLDNNTADFFATLNYLVALLQCSTPNFVNAYLTNAVTPAHAVDHFASPFHDELRYEHVWWFQRLLRPSDVWYHTMSLVRDHYERRDKSYRIVLHAPAVCSCE</sequence>
<comment type="caution">
    <text evidence="1">The sequence shown here is derived from an EMBL/GenBank/DDBJ whole genome shotgun (WGS) entry which is preliminary data.</text>
</comment>
<dbReference type="AlphaFoldDB" id="A0A9J6EMV0"/>
<dbReference type="EMBL" id="JABSTU010000003">
    <property type="protein sequence ID" value="KAH8035678.1"/>
    <property type="molecule type" value="Genomic_DNA"/>
</dbReference>
<proteinExistence type="predicted"/>